<evidence type="ECO:0000313" key="2">
    <source>
        <dbReference type="EMBL" id="EFJ17758.1"/>
    </source>
</evidence>
<dbReference type="InterPro" id="IPR001480">
    <property type="entry name" value="Bulb-type_lectin_dom"/>
</dbReference>
<dbReference type="Gene3D" id="2.90.10.30">
    <property type="match status" value="1"/>
</dbReference>
<dbReference type="KEGG" id="smo:SELMODRAFT_420673"/>
<organism evidence="3">
    <name type="scientific">Selaginella moellendorffii</name>
    <name type="common">Spikemoss</name>
    <dbReference type="NCBI Taxonomy" id="88036"/>
    <lineage>
        <taxon>Eukaryota</taxon>
        <taxon>Viridiplantae</taxon>
        <taxon>Streptophyta</taxon>
        <taxon>Embryophyta</taxon>
        <taxon>Tracheophyta</taxon>
        <taxon>Lycopodiopsida</taxon>
        <taxon>Selaginellales</taxon>
        <taxon>Selaginellaceae</taxon>
        <taxon>Selaginella</taxon>
    </lineage>
</organism>
<dbReference type="AlphaFoldDB" id="D8SCR5"/>
<dbReference type="Gramene" id="EFJ17758">
    <property type="protein sequence ID" value="EFJ17758"/>
    <property type="gene ID" value="SELMODRAFT_420673"/>
</dbReference>
<sequence>MKRKRIAYVWKNFGIDYVSWARRPGLDTSNRVRVPGSIKLAWPQRPALDTASNPVRLLGDPDPDWGNCWPFRSSIIGGADEAVGSIIGRSATLVSPSGRYKARMQRDCNFVLYDTYRDTNKVVWASDTFGKGTECSLILQIDANLVLLDAKGTILFVSGAFCDSCALTAALSVTDGGYIVIWETDYQTELWRKP</sequence>
<name>D8SCR5_SELML</name>
<accession>D8SCR5</accession>
<dbReference type="EMBL" id="GL377612">
    <property type="protein sequence ID" value="EFJ17758.1"/>
    <property type="molecule type" value="Genomic_DNA"/>
</dbReference>
<dbReference type="InParanoid" id="D8SCR5"/>
<gene>
    <name evidence="2" type="ORF">SELMODRAFT_420673</name>
</gene>
<feature type="domain" description="Bulb-type lectin" evidence="1">
    <location>
        <begin position="78"/>
        <end position="194"/>
    </location>
</feature>
<proteinExistence type="predicted"/>
<dbReference type="InterPro" id="IPR036426">
    <property type="entry name" value="Bulb-type_lectin_dom_sf"/>
</dbReference>
<dbReference type="Proteomes" id="UP000001514">
    <property type="component" value="Unassembled WGS sequence"/>
</dbReference>
<keyword evidence="3" id="KW-1185">Reference proteome</keyword>
<dbReference type="SMART" id="SM00108">
    <property type="entry name" value="B_lectin"/>
    <property type="match status" value="1"/>
</dbReference>
<reference evidence="2 3" key="1">
    <citation type="journal article" date="2011" name="Science">
        <title>The Selaginella genome identifies genetic changes associated with the evolution of vascular plants.</title>
        <authorList>
            <person name="Banks J.A."/>
            <person name="Nishiyama T."/>
            <person name="Hasebe M."/>
            <person name="Bowman J.L."/>
            <person name="Gribskov M."/>
            <person name="dePamphilis C."/>
            <person name="Albert V.A."/>
            <person name="Aono N."/>
            <person name="Aoyama T."/>
            <person name="Ambrose B.A."/>
            <person name="Ashton N.W."/>
            <person name="Axtell M.J."/>
            <person name="Barker E."/>
            <person name="Barker M.S."/>
            <person name="Bennetzen J.L."/>
            <person name="Bonawitz N.D."/>
            <person name="Chapple C."/>
            <person name="Cheng C."/>
            <person name="Correa L.G."/>
            <person name="Dacre M."/>
            <person name="DeBarry J."/>
            <person name="Dreyer I."/>
            <person name="Elias M."/>
            <person name="Engstrom E.M."/>
            <person name="Estelle M."/>
            <person name="Feng L."/>
            <person name="Finet C."/>
            <person name="Floyd S.K."/>
            <person name="Frommer W.B."/>
            <person name="Fujita T."/>
            <person name="Gramzow L."/>
            <person name="Gutensohn M."/>
            <person name="Harholt J."/>
            <person name="Hattori M."/>
            <person name="Heyl A."/>
            <person name="Hirai T."/>
            <person name="Hiwatashi Y."/>
            <person name="Ishikawa M."/>
            <person name="Iwata M."/>
            <person name="Karol K.G."/>
            <person name="Koehler B."/>
            <person name="Kolukisaoglu U."/>
            <person name="Kubo M."/>
            <person name="Kurata T."/>
            <person name="Lalonde S."/>
            <person name="Li K."/>
            <person name="Li Y."/>
            <person name="Litt A."/>
            <person name="Lyons E."/>
            <person name="Manning G."/>
            <person name="Maruyama T."/>
            <person name="Michael T.P."/>
            <person name="Mikami K."/>
            <person name="Miyazaki S."/>
            <person name="Morinaga S."/>
            <person name="Murata T."/>
            <person name="Mueller-Roeber B."/>
            <person name="Nelson D.R."/>
            <person name="Obara M."/>
            <person name="Oguri Y."/>
            <person name="Olmstead R.G."/>
            <person name="Onodera N."/>
            <person name="Petersen B.L."/>
            <person name="Pils B."/>
            <person name="Prigge M."/>
            <person name="Rensing S.A."/>
            <person name="Riano-Pachon D.M."/>
            <person name="Roberts A.W."/>
            <person name="Sato Y."/>
            <person name="Scheller H.V."/>
            <person name="Schulz B."/>
            <person name="Schulz C."/>
            <person name="Shakirov E.V."/>
            <person name="Shibagaki N."/>
            <person name="Shinohara N."/>
            <person name="Shippen D.E."/>
            <person name="Soerensen I."/>
            <person name="Sotooka R."/>
            <person name="Sugimoto N."/>
            <person name="Sugita M."/>
            <person name="Sumikawa N."/>
            <person name="Tanurdzic M."/>
            <person name="Theissen G."/>
            <person name="Ulvskov P."/>
            <person name="Wakazuki S."/>
            <person name="Weng J.K."/>
            <person name="Willats W.W."/>
            <person name="Wipf D."/>
            <person name="Wolf P.G."/>
            <person name="Yang L."/>
            <person name="Zimmer A.D."/>
            <person name="Zhu Q."/>
            <person name="Mitros T."/>
            <person name="Hellsten U."/>
            <person name="Loque D."/>
            <person name="Otillar R."/>
            <person name="Salamov A."/>
            <person name="Schmutz J."/>
            <person name="Shapiro H."/>
            <person name="Lindquist E."/>
            <person name="Lucas S."/>
            <person name="Rokhsar D."/>
            <person name="Grigoriev I.V."/>
        </authorList>
    </citation>
    <scope>NUCLEOTIDE SEQUENCE [LARGE SCALE GENOMIC DNA]</scope>
</reference>
<dbReference type="PROSITE" id="PS50927">
    <property type="entry name" value="BULB_LECTIN"/>
    <property type="match status" value="1"/>
</dbReference>
<evidence type="ECO:0000313" key="3">
    <source>
        <dbReference type="Proteomes" id="UP000001514"/>
    </source>
</evidence>
<dbReference type="SUPFAM" id="SSF51110">
    <property type="entry name" value="alpha-D-mannose-specific plant lectins"/>
    <property type="match status" value="1"/>
</dbReference>
<evidence type="ECO:0000259" key="1">
    <source>
        <dbReference type="PROSITE" id="PS50927"/>
    </source>
</evidence>
<dbReference type="HOGENOM" id="CLU_1404635_0_0_1"/>
<protein>
    <recommendedName>
        <fullName evidence="1">Bulb-type lectin domain-containing protein</fullName>
    </recommendedName>
</protein>